<evidence type="ECO:0000313" key="11">
    <source>
        <dbReference type="Proteomes" id="UP000054921"/>
    </source>
</evidence>
<dbReference type="InterPro" id="IPR014129">
    <property type="entry name" value="Conjug_relaxase_TraI"/>
</dbReference>
<reference evidence="10 11" key="1">
    <citation type="submission" date="2015-11" db="EMBL/GenBank/DDBJ databases">
        <title>Genomic analysis of 38 Legionella species identifies large and diverse effector repertoires.</title>
        <authorList>
            <person name="Burstein D."/>
            <person name="Amaro F."/>
            <person name="Zusman T."/>
            <person name="Lifshitz Z."/>
            <person name="Cohen O."/>
            <person name="Gilbert J.A."/>
            <person name="Pupko T."/>
            <person name="Shuman H.A."/>
            <person name="Segal G."/>
        </authorList>
    </citation>
    <scope>NUCLEOTIDE SEQUENCE [LARGE SCALE GENOMIC DNA]</scope>
    <source>
        <strain evidence="10 11">ORW</strain>
    </source>
</reference>
<dbReference type="GO" id="GO:1990077">
    <property type="term" value="C:primosome complex"/>
    <property type="evidence" value="ECO:0007669"/>
    <property type="project" value="UniProtKB-KW"/>
</dbReference>
<evidence type="ECO:0000313" key="10">
    <source>
        <dbReference type="EMBL" id="KTC80112.1"/>
    </source>
</evidence>
<name>A0A0W0S9V8_9GAMM</name>
<proteinExistence type="predicted"/>
<evidence type="ECO:0000259" key="7">
    <source>
        <dbReference type="Pfam" id="PF08751"/>
    </source>
</evidence>
<keyword evidence="4" id="KW-0548">Nucleotidyltransferase</keyword>
<evidence type="ECO:0000256" key="1">
    <source>
        <dbReference type="ARBA" id="ARBA00022478"/>
    </source>
</evidence>
<evidence type="ECO:0000256" key="2">
    <source>
        <dbReference type="ARBA" id="ARBA00022515"/>
    </source>
</evidence>
<feature type="domain" description="DUF7146" evidence="9">
    <location>
        <begin position="1663"/>
        <end position="1768"/>
    </location>
</feature>
<dbReference type="EMBL" id="LNXW01000013">
    <property type="protein sequence ID" value="KTC80112.1"/>
    <property type="molecule type" value="Genomic_DNA"/>
</dbReference>
<organism evidence="10 11">
    <name type="scientific">Legionella cherrii</name>
    <dbReference type="NCBI Taxonomy" id="28084"/>
    <lineage>
        <taxon>Bacteria</taxon>
        <taxon>Pseudomonadati</taxon>
        <taxon>Pseudomonadota</taxon>
        <taxon>Gammaproteobacteria</taxon>
        <taxon>Legionellales</taxon>
        <taxon>Legionellaceae</taxon>
        <taxon>Legionella</taxon>
    </lineage>
</organism>
<dbReference type="InterPro" id="IPR014059">
    <property type="entry name" value="TraI/TrwC_relax"/>
</dbReference>
<evidence type="ECO:0000256" key="6">
    <source>
        <dbReference type="ARBA" id="ARBA00023163"/>
    </source>
</evidence>
<dbReference type="InterPro" id="IPR036977">
    <property type="entry name" value="DNA_primase_Znf_CHC2"/>
</dbReference>
<dbReference type="OrthoDB" id="1634048at2"/>
<keyword evidence="6" id="KW-0804">Transcription</keyword>
<keyword evidence="5" id="KW-0235">DNA replication</keyword>
<evidence type="ECO:0000256" key="4">
    <source>
        <dbReference type="ARBA" id="ARBA00022695"/>
    </source>
</evidence>
<dbReference type="InterPro" id="IPR034154">
    <property type="entry name" value="TOPRIM_DnaG/twinkle"/>
</dbReference>
<dbReference type="Gene3D" id="3.40.50.300">
    <property type="entry name" value="P-loop containing nucleotide triphosphate hydrolases"/>
    <property type="match status" value="1"/>
</dbReference>
<dbReference type="STRING" id="28084.Lche_2132"/>
<dbReference type="NCBIfam" id="TIGR02760">
    <property type="entry name" value="TraI_TIGR"/>
    <property type="match status" value="1"/>
</dbReference>
<dbReference type="Proteomes" id="UP000054921">
    <property type="component" value="Unassembled WGS sequence"/>
</dbReference>
<accession>A0A0W0S9V8</accession>
<evidence type="ECO:0000256" key="5">
    <source>
        <dbReference type="ARBA" id="ARBA00022705"/>
    </source>
</evidence>
<comment type="caution">
    <text evidence="10">The sequence shown here is derived from an EMBL/GenBank/DDBJ whole genome shotgun (WGS) entry which is preliminary data.</text>
</comment>
<dbReference type="GO" id="GO:0016779">
    <property type="term" value="F:nucleotidyltransferase activity"/>
    <property type="evidence" value="ECO:0007669"/>
    <property type="project" value="UniProtKB-KW"/>
</dbReference>
<dbReference type="GO" id="GO:0006269">
    <property type="term" value="P:DNA replication, synthesis of primer"/>
    <property type="evidence" value="ECO:0007669"/>
    <property type="project" value="UniProtKB-KW"/>
</dbReference>
<evidence type="ECO:0000259" key="8">
    <source>
        <dbReference type="Pfam" id="PF13362"/>
    </source>
</evidence>
<dbReference type="NCBIfam" id="TIGR02686">
    <property type="entry name" value="relax_trwC"/>
    <property type="match status" value="1"/>
</dbReference>
<dbReference type="Pfam" id="PF13362">
    <property type="entry name" value="Toprim_3"/>
    <property type="match status" value="1"/>
</dbReference>
<gene>
    <name evidence="10" type="ORF">Lche_2132</name>
</gene>
<dbReference type="InterPro" id="IPR027417">
    <property type="entry name" value="P-loop_NTPase"/>
</dbReference>
<dbReference type="GO" id="GO:0003677">
    <property type="term" value="F:DNA binding"/>
    <property type="evidence" value="ECO:0007669"/>
    <property type="project" value="InterPro"/>
</dbReference>
<dbReference type="SUPFAM" id="SSF55464">
    <property type="entry name" value="Origin of replication-binding domain, RBD-like"/>
    <property type="match status" value="1"/>
</dbReference>
<keyword evidence="1" id="KW-0240">DNA-directed RNA polymerase</keyword>
<dbReference type="NCBIfam" id="NF041492">
    <property type="entry name" value="MobF"/>
    <property type="match status" value="1"/>
</dbReference>
<keyword evidence="2" id="KW-0639">Primosome</keyword>
<dbReference type="Gene3D" id="3.90.580.10">
    <property type="entry name" value="Zinc finger, CHC2-type domain"/>
    <property type="match status" value="1"/>
</dbReference>
<dbReference type="Pfam" id="PF23639">
    <property type="entry name" value="DUF7146"/>
    <property type="match status" value="1"/>
</dbReference>
<feature type="domain" description="TrwC relaxase" evidence="7">
    <location>
        <begin position="11"/>
        <end position="290"/>
    </location>
</feature>
<dbReference type="GO" id="GO:0000428">
    <property type="term" value="C:DNA-directed RNA polymerase complex"/>
    <property type="evidence" value="ECO:0007669"/>
    <property type="project" value="UniProtKB-KW"/>
</dbReference>
<dbReference type="InterPro" id="IPR014862">
    <property type="entry name" value="TrwC"/>
</dbReference>
<dbReference type="InterPro" id="IPR006171">
    <property type="entry name" value="TOPRIM_dom"/>
</dbReference>
<feature type="domain" description="Toprim" evidence="8">
    <location>
        <begin position="1780"/>
        <end position="1881"/>
    </location>
</feature>
<evidence type="ECO:0000259" key="9">
    <source>
        <dbReference type="Pfam" id="PF23639"/>
    </source>
</evidence>
<dbReference type="PATRIC" id="fig|28084.5.peg.2308"/>
<dbReference type="Pfam" id="PF13604">
    <property type="entry name" value="AAA_30"/>
    <property type="match status" value="1"/>
</dbReference>
<dbReference type="RefSeq" id="WP_058387877.1">
    <property type="nucleotide sequence ID" value="NZ_LNXW01000013.1"/>
</dbReference>
<dbReference type="CDD" id="cd01029">
    <property type="entry name" value="TOPRIM_primases"/>
    <property type="match status" value="1"/>
</dbReference>
<dbReference type="GO" id="GO:0008270">
    <property type="term" value="F:zinc ion binding"/>
    <property type="evidence" value="ECO:0007669"/>
    <property type="project" value="InterPro"/>
</dbReference>
<sequence>MLSIQPLKSAEGAASYYLDVVNYYANDSKSVRWLGDGAKVLGIHGQTLEKDQMMALLKGSLPDGTQLGRIDQDGIHHRPGFDMTITAPKSFSILLESGADPRLGDIFDKALEWFVEQMEEEFSQARQLVDGKVEYIDTQNFVIAAFRQPSSRANDPNSHGHLVSLNMTMCPDGKWRSLASDMDANRGVVEQIMKHHIYGGLKFRNKLANLTKELGYTVVSDGDGLWEIQDVPNEVLAHFSKRRSSIDSMLDEKGWTGAKASSLAAQKTKPDKEIIDHEQWKEDIIRECHELNFDPHQLVEATYKQQKKVFQTVKEAIVERFYGKENIEMNHAREAVYVAIESVSQQQAVFEQRELKKEALKHVIASNSIVDEKYIDKVIAENIKNQNLYEAKHPYTQKALLTTPWQLTMESEAIQSIENGKGAVGAICSKQTVRDFIKDKEQDMQFSLSSSQKKAMTLFLTSTDRFIAIQGYAGTGKTTMLRLTRELAFLHGYAIRGITAGSSAANELRNKGGLNATTFARELGQLQNQKQDLSKTIFVIDEASMLSNPQGHKIIKLAEQFNTQLKIIGDKAQLPSPSSGKLFSVVQDYGIKTVAMTDNLRQKDAELRESAIHAGRGEIYDAVDKLTHVETLDTYLKRVEYISSKWLSLTPEERQNTLCFAPTHKNRQDITQILRNALINEGTLTGQEHLQPILKERNLTGIKLRNAAYYSQNDVIRFNHSIKRYNIKAGDYLTVGQVTNANKQKNTLLLKLENDQTIKFKLSSLPEFKTENKDLERPVEVYRQEQLSLMAGDQIQWKRNSEHNGIRNSELATIKQITKEGIELTTEDNQTLYLPHRAKELRHLDHGYVLTTYATQGKDKKRGLGLIESQNRFASTIQNYYVETTRGIWEMIVVTDDKDHLVKAITTNNNDKYSSMDMVDSEVLKAHEARFKEHKNSMVLQNAIEKKLSKEQDWQGLEQTVETYVQCKQQGQDRKATKIAFAIVNDPKLYRLAKERLGFGVSTYRREALRFQTSKLFHSLPKAERQDFSTVRQYVSLNQQILKRSQHINAQSLDNGISNQNKQALQQLSAKRNAVAFVISRDLERYKPYLQHFSIGELNRIGLPQHEYGKEFKKAQLRLESLGKQATRDLIRTNISLYLNAQGEEKERLAALIKRESKLSHSFVLTHAKELNQKPESLWLSIHKDARLQSDKLFRNGLSAEGRLAFDNVKAYKALQLELRENWTTSLKKAENSEGKGDNPKSIELITARNELAHKLMHNKAMLEIASYFKLDLAKLTTQKEKHQYRENIKQFSANKSNFKARLAVINEIKNDIAGHYPFIKEANLETKILSKYLRVTDRQERFSTLSSSEKKDYQCFLTYKKASVQAYKLWQQAHLNKADGKVQNNKLISEAITQSSKRDALAHQLKDSKYLDSILSYEKGNKEKLLAQASNHQIKLREIKELNEVVHTLSTQFPSVTNSSSAKEISAWKKNWLSLSSDMKQIEKGKGYQLALQEYSLNVSSVKAINKELESNYDFKPEMVAPKPLQSTNPALQKIQKSAQFLDARIVNEALMVDPATTYKAIWGEPKTQNSRELRYSGGLIVSLKGKDKGLWHDFSDGIGGAPIQAIMARDNLSFKEALSQAVSMAGINQLEEPSKLIKAPTPSKNEVQKLSDLEKKNKVISAKSIWDGSIPAKGTLAEKYLKQHRGIESIDKMDIRFWPTGSQWKNCNEQGLLEDKVNKIPALIIAARNEKNELTGVQRIYLDKQTASKNKFMDNPKLSKGIIEGSCGVIQKGMQGSCLYIAEGFETGASIALADSKATVLCSFGVSNMKNLIPIIKKFNQKEVVIAGDNDGELAKSQQAIEKSIDAFKQDNLSARAVFPNGLHGKEKTDWNDIHLSKGVAEIQKQLMKNDIGAISSTVDKPIELSKTIADFAQMKSIKLSDSQLISIRDKAAIISKKSELNQLVETYNKSQHALEKSGSFSHEKSLFIKIRHEVEMEL</sequence>
<protein>
    <submittedName>
        <fullName evidence="10">TraI</fullName>
    </submittedName>
</protein>
<keyword evidence="3" id="KW-0808">Transferase</keyword>
<evidence type="ECO:0000256" key="3">
    <source>
        <dbReference type="ARBA" id="ARBA00022679"/>
    </source>
</evidence>
<dbReference type="InterPro" id="IPR055570">
    <property type="entry name" value="DUF7146"/>
</dbReference>
<dbReference type="Pfam" id="PF08751">
    <property type="entry name" value="TrwC"/>
    <property type="match status" value="1"/>
</dbReference>
<dbReference type="SUPFAM" id="SSF52540">
    <property type="entry name" value="P-loop containing nucleoside triphosphate hydrolases"/>
    <property type="match status" value="2"/>
</dbReference>
<dbReference type="SUPFAM" id="SSF57783">
    <property type="entry name" value="Zinc beta-ribbon"/>
    <property type="match status" value="1"/>
</dbReference>